<evidence type="ECO:0000256" key="22">
    <source>
        <dbReference type="PIRSR" id="PIRSR630616-1"/>
    </source>
</evidence>
<keyword evidence="16" id="KW-0333">Golgi apparatus</keyword>
<dbReference type="Gene3D" id="1.10.510.10">
    <property type="entry name" value="Transferase(Phosphotransferase) domain 1"/>
    <property type="match status" value="1"/>
</dbReference>
<feature type="binding site" evidence="23">
    <location>
        <position position="305"/>
    </location>
    <ligand>
        <name>ATP</name>
        <dbReference type="ChEBI" id="CHEBI:30616"/>
    </ligand>
</feature>
<feature type="cross-link" description="Glycyl lysine isopeptide (Lys-Gly) (interchain with G-Cter in SUMO2)" evidence="24">
    <location>
        <position position="422"/>
    </location>
</feature>
<dbReference type="Pfam" id="PF00069">
    <property type="entry name" value="Pkinase"/>
    <property type="match status" value="1"/>
</dbReference>
<evidence type="ECO:0000256" key="11">
    <source>
        <dbReference type="ARBA" id="ARBA00022741"/>
    </source>
</evidence>
<evidence type="ECO:0000256" key="20">
    <source>
        <dbReference type="ARBA" id="ARBA00048679"/>
    </source>
</evidence>
<dbReference type="CDD" id="cd01056">
    <property type="entry name" value="Euk_Ferritin"/>
    <property type="match status" value="1"/>
</dbReference>
<evidence type="ECO:0000256" key="2">
    <source>
        <dbReference type="ARBA" id="ARBA00004555"/>
    </source>
</evidence>
<evidence type="ECO:0000259" key="29">
    <source>
        <dbReference type="PROSITE" id="PS50905"/>
    </source>
</evidence>
<dbReference type="Pfam" id="PF00210">
    <property type="entry name" value="Ferritin"/>
    <property type="match status" value="1"/>
</dbReference>
<dbReference type="SUPFAM" id="SSF47240">
    <property type="entry name" value="Ferritin-like"/>
    <property type="match status" value="1"/>
</dbReference>
<dbReference type="InterPro" id="IPR000719">
    <property type="entry name" value="Prot_kinase_dom"/>
</dbReference>
<dbReference type="GO" id="GO:0006325">
    <property type="term" value="P:chromatin organization"/>
    <property type="evidence" value="ECO:0007669"/>
    <property type="project" value="UniProtKB-ARBA"/>
</dbReference>
<feature type="binding site" evidence="23">
    <location>
        <begin position="424"/>
        <end position="425"/>
    </location>
    <ligand>
        <name>ATP</name>
        <dbReference type="ChEBI" id="CHEBI:30616"/>
    </ligand>
</feature>
<evidence type="ECO:0000256" key="14">
    <source>
        <dbReference type="ARBA" id="ARBA00023002"/>
    </source>
</evidence>
<dbReference type="GO" id="GO:0004674">
    <property type="term" value="F:protein serine/threonine kinase activity"/>
    <property type="evidence" value="ECO:0007669"/>
    <property type="project" value="UniProtKB-KW"/>
</dbReference>
<keyword evidence="13 23" id="KW-0067">ATP-binding</keyword>
<comment type="similarity">
    <text evidence="4">Belongs to the ferritin family.</text>
</comment>
<evidence type="ECO:0000256" key="24">
    <source>
        <dbReference type="PIRSR" id="PIRSR630616-3"/>
    </source>
</evidence>
<dbReference type="PROSITE" id="PS50011">
    <property type="entry name" value="PROTEIN_KINASE_DOM"/>
    <property type="match status" value="1"/>
</dbReference>
<dbReference type="InterPro" id="IPR011009">
    <property type="entry name" value="Kinase-like_dom_sf"/>
</dbReference>
<keyword evidence="9" id="KW-0479">Metal-binding</keyword>
<keyword evidence="5" id="KW-0409">Iron storage</keyword>
<evidence type="ECO:0000256" key="27">
    <source>
        <dbReference type="SAM" id="MobiDB-lite"/>
    </source>
</evidence>
<dbReference type="SMART" id="SM00220">
    <property type="entry name" value="S_TKc"/>
    <property type="match status" value="1"/>
</dbReference>
<evidence type="ECO:0000256" key="13">
    <source>
        <dbReference type="ARBA" id="ARBA00022840"/>
    </source>
</evidence>
<evidence type="ECO:0000256" key="12">
    <source>
        <dbReference type="ARBA" id="ARBA00022777"/>
    </source>
</evidence>
<dbReference type="AlphaFoldDB" id="A0A154P152"/>
<keyword evidence="12 26" id="KW-0418">Kinase</keyword>
<comment type="catalytic activity">
    <reaction evidence="18 26">
        <text>L-threonyl-[protein] + ATP = O-phospho-L-threonyl-[protein] + ADP + H(+)</text>
        <dbReference type="Rhea" id="RHEA:46608"/>
        <dbReference type="Rhea" id="RHEA-COMP:11060"/>
        <dbReference type="Rhea" id="RHEA-COMP:11605"/>
        <dbReference type="ChEBI" id="CHEBI:15378"/>
        <dbReference type="ChEBI" id="CHEBI:30013"/>
        <dbReference type="ChEBI" id="CHEBI:30616"/>
        <dbReference type="ChEBI" id="CHEBI:61977"/>
        <dbReference type="ChEBI" id="CHEBI:456216"/>
        <dbReference type="EC" id="2.7.11.1"/>
    </reaction>
</comment>
<dbReference type="FunFam" id="3.30.200.20:FF:000042">
    <property type="entry name" value="Aurora kinase A"/>
    <property type="match status" value="1"/>
</dbReference>
<evidence type="ECO:0000256" key="26">
    <source>
        <dbReference type="RuleBase" id="RU367134"/>
    </source>
</evidence>
<evidence type="ECO:0000256" key="16">
    <source>
        <dbReference type="ARBA" id="ARBA00023034"/>
    </source>
</evidence>
<proteinExistence type="inferred from homology"/>
<dbReference type="GO" id="GO:0000070">
    <property type="term" value="P:mitotic sister chromatid segregation"/>
    <property type="evidence" value="ECO:0007669"/>
    <property type="project" value="UniProtKB-ARBA"/>
</dbReference>
<evidence type="ECO:0000256" key="9">
    <source>
        <dbReference type="ARBA" id="ARBA00022723"/>
    </source>
</evidence>
<dbReference type="PANTHER" id="PTHR24350">
    <property type="entry name" value="SERINE/THREONINE-PROTEIN KINASE IAL-RELATED"/>
    <property type="match status" value="1"/>
</dbReference>
<comment type="catalytic activity">
    <reaction evidence="19">
        <text>4 Fe(2+) + O2 + 4 H(+) = 4 Fe(3+) + 2 H2O</text>
        <dbReference type="Rhea" id="RHEA:11148"/>
        <dbReference type="ChEBI" id="CHEBI:15377"/>
        <dbReference type="ChEBI" id="CHEBI:15378"/>
        <dbReference type="ChEBI" id="CHEBI:15379"/>
        <dbReference type="ChEBI" id="CHEBI:29033"/>
        <dbReference type="ChEBI" id="CHEBI:29034"/>
        <dbReference type="EC" id="1.16.3.1"/>
    </reaction>
</comment>
<dbReference type="FunFam" id="1.10.510.10:FF:000235">
    <property type="entry name" value="Serine/threonine-protein kinase ark1"/>
    <property type="match status" value="1"/>
</dbReference>
<feature type="binding site" evidence="23">
    <location>
        <begin position="373"/>
        <end position="375"/>
    </location>
    <ligand>
        <name>ATP</name>
        <dbReference type="ChEBI" id="CHEBI:30616"/>
    </ligand>
</feature>
<dbReference type="GO" id="GO:0008199">
    <property type="term" value="F:ferric iron binding"/>
    <property type="evidence" value="ECO:0007669"/>
    <property type="project" value="InterPro"/>
</dbReference>
<feature type="domain" description="Ferritin-like diiron" evidence="29">
    <location>
        <begin position="1"/>
        <end position="158"/>
    </location>
</feature>
<keyword evidence="10" id="KW-0732">Signal</keyword>
<feature type="domain" description="Protein kinase" evidence="28">
    <location>
        <begin position="295"/>
        <end position="547"/>
    </location>
</feature>
<dbReference type="PROSITE" id="PS00108">
    <property type="entry name" value="PROTEIN_KINASE_ST"/>
    <property type="match status" value="1"/>
</dbReference>
<evidence type="ECO:0000256" key="19">
    <source>
        <dbReference type="ARBA" id="ARBA00047990"/>
    </source>
</evidence>
<evidence type="ECO:0000313" key="30">
    <source>
        <dbReference type="EMBL" id="KZC05563.1"/>
    </source>
</evidence>
<dbReference type="PROSITE" id="PS50905">
    <property type="entry name" value="FERRITIN_LIKE"/>
    <property type="match status" value="1"/>
</dbReference>
<evidence type="ECO:0000256" key="8">
    <source>
        <dbReference type="ARBA" id="ARBA00022679"/>
    </source>
</evidence>
<dbReference type="GO" id="GO:0005524">
    <property type="term" value="F:ATP binding"/>
    <property type="evidence" value="ECO:0007669"/>
    <property type="project" value="UniProtKB-UniRule"/>
</dbReference>
<evidence type="ECO:0000256" key="6">
    <source>
        <dbReference type="ARBA" id="ARBA00022525"/>
    </source>
</evidence>
<keyword evidence="14" id="KW-0560">Oxidoreductase</keyword>
<evidence type="ECO:0000256" key="25">
    <source>
        <dbReference type="PROSITE-ProRule" id="PRU10141"/>
    </source>
</evidence>
<evidence type="ECO:0000256" key="23">
    <source>
        <dbReference type="PIRSR" id="PIRSR630616-2"/>
    </source>
</evidence>
<evidence type="ECO:0000256" key="4">
    <source>
        <dbReference type="ARBA" id="ARBA00007513"/>
    </source>
</evidence>
<dbReference type="GO" id="GO:0005794">
    <property type="term" value="C:Golgi apparatus"/>
    <property type="evidence" value="ECO:0007669"/>
    <property type="project" value="UniProtKB-SubCell"/>
</dbReference>
<keyword evidence="6" id="KW-0964">Secreted</keyword>
<evidence type="ECO:0000256" key="5">
    <source>
        <dbReference type="ARBA" id="ARBA00022434"/>
    </source>
</evidence>
<dbReference type="InterPro" id="IPR017441">
    <property type="entry name" value="Protein_kinase_ATP_BS"/>
</dbReference>
<comment type="catalytic activity">
    <reaction evidence="20 26">
        <text>L-seryl-[protein] + ATP = O-phospho-L-seryl-[protein] + ADP + H(+)</text>
        <dbReference type="Rhea" id="RHEA:17989"/>
        <dbReference type="Rhea" id="RHEA-COMP:9863"/>
        <dbReference type="Rhea" id="RHEA-COMP:11604"/>
        <dbReference type="ChEBI" id="CHEBI:15378"/>
        <dbReference type="ChEBI" id="CHEBI:29999"/>
        <dbReference type="ChEBI" id="CHEBI:30616"/>
        <dbReference type="ChEBI" id="CHEBI:83421"/>
        <dbReference type="ChEBI" id="CHEBI:456216"/>
        <dbReference type="EC" id="2.7.11.1"/>
    </reaction>
</comment>
<dbReference type="EC" id="2.7.11.1" evidence="26"/>
<reference evidence="30 31" key="1">
    <citation type="submission" date="2015-07" db="EMBL/GenBank/DDBJ databases">
        <title>The genome of Dufourea novaeangliae.</title>
        <authorList>
            <person name="Pan H."/>
            <person name="Kapheim K."/>
        </authorList>
    </citation>
    <scope>NUCLEOTIDE SEQUENCE [LARGE SCALE GENOMIC DNA]</scope>
    <source>
        <strain evidence="30">0120121106</strain>
        <tissue evidence="30">Whole body</tissue>
    </source>
</reference>
<dbReference type="Proteomes" id="UP000076502">
    <property type="component" value="Unassembled WGS sequence"/>
</dbReference>
<evidence type="ECO:0000256" key="21">
    <source>
        <dbReference type="ARBA" id="ARBA00063343"/>
    </source>
</evidence>
<name>A0A154P152_DUFNO</name>
<dbReference type="GO" id="GO:0005576">
    <property type="term" value="C:extracellular region"/>
    <property type="evidence" value="ECO:0007669"/>
    <property type="project" value="UniProtKB-SubCell"/>
</dbReference>
<evidence type="ECO:0000256" key="3">
    <source>
        <dbReference type="ARBA" id="ARBA00004613"/>
    </source>
</evidence>
<dbReference type="GO" id="GO:0004322">
    <property type="term" value="F:ferroxidase activity"/>
    <property type="evidence" value="ECO:0007669"/>
    <property type="project" value="UniProtKB-EC"/>
</dbReference>
<dbReference type="FunFam" id="1.20.1260.10:FF:000017">
    <property type="entry name" value="Ferritin"/>
    <property type="match status" value="1"/>
</dbReference>
<feature type="compositionally biased region" description="Basic and acidic residues" evidence="27">
    <location>
        <begin position="254"/>
        <end position="287"/>
    </location>
</feature>
<keyword evidence="11 23" id="KW-0547">Nucleotide-binding</keyword>
<dbReference type="GO" id="GO:0030496">
    <property type="term" value="C:midbody"/>
    <property type="evidence" value="ECO:0007669"/>
    <property type="project" value="UniProtKB-SubCell"/>
</dbReference>
<feature type="binding site" evidence="23 25">
    <location>
        <position position="324"/>
    </location>
    <ligand>
        <name>ATP</name>
        <dbReference type="ChEBI" id="CHEBI:30616"/>
    </ligand>
</feature>
<dbReference type="CDD" id="cd14007">
    <property type="entry name" value="STKc_Aurora"/>
    <property type="match status" value="1"/>
</dbReference>
<dbReference type="SUPFAM" id="SSF56112">
    <property type="entry name" value="Protein kinase-like (PK-like)"/>
    <property type="match status" value="1"/>
</dbReference>
<dbReference type="PROSITE" id="PS00107">
    <property type="entry name" value="PROTEIN_KINASE_ATP"/>
    <property type="match status" value="1"/>
</dbReference>
<evidence type="ECO:0000256" key="10">
    <source>
        <dbReference type="ARBA" id="ARBA00022729"/>
    </source>
</evidence>
<dbReference type="InterPro" id="IPR012347">
    <property type="entry name" value="Ferritin-like"/>
</dbReference>
<keyword evidence="17" id="KW-1015">Disulfide bond</keyword>
<dbReference type="STRING" id="178035.A0A154P152"/>
<keyword evidence="31" id="KW-1185">Reference proteome</keyword>
<comment type="similarity">
    <text evidence="26">Belongs to the protein kinase superfamily. Ser/Thr protein kinase family. Aurora subfamily.</text>
</comment>
<evidence type="ECO:0000256" key="15">
    <source>
        <dbReference type="ARBA" id="ARBA00023004"/>
    </source>
</evidence>
<dbReference type="InterPro" id="IPR008271">
    <property type="entry name" value="Ser/Thr_kinase_AS"/>
</dbReference>
<accession>A0A154P152</accession>
<sequence length="558" mass="64052">MVEPCVKILEAQVKTEIEAAMTYLAMGAHFARDTVNRPGFSKFFFDAANEEREHAIKIIEYLLMRGQLTNDVSNLVKYPKPLGHSWENGLKAFQAALKLEAKVTRHIRDIIIKCENPAPTSTFNDYHLVDYFTADFLDEQYKGQRDIAGKVSTLGKMMATHGQLGEFLFDKKLLNAMPKDKKNNSHPQQVISQVHNSFKQLRISKTSSVLCENTSNNTENIPTIADQCNTYLANNKQTEENTKKSKTVLSIQNKTDEEKGKENKNCKDLETGKNEEQNNEKHENQNEKKWVLTDFDIGRPLGKGKFGNVYLAREKKSKFIIAMKVLFKAQIQKADVEHQVRREIEIQTHLRHPNILKMYGYFHDDKRVYLILEYAPNGELFKELTAQPKKRFDEVRTATYVSQLADALKYCHSKKVIHRDIKPENLLLGIKGELKMADFGWSVHAPASRRNTLCGTLDYLPPEMVVGKTHDHTVDLWGLGVLCYECLVGTPPFYAKSYDETYMKIKKAQYTFPGFVSEGARNLISKLLVVEPDQRLPLEDVMRHPWIVQNRTTEPHVQ</sequence>
<evidence type="ECO:0000256" key="7">
    <source>
        <dbReference type="ARBA" id="ARBA00022527"/>
    </source>
</evidence>
<keyword evidence="7 26" id="KW-0723">Serine/threonine-protein kinase</keyword>
<evidence type="ECO:0000256" key="1">
    <source>
        <dbReference type="ARBA" id="ARBA00004214"/>
    </source>
</evidence>
<evidence type="ECO:0000313" key="31">
    <source>
        <dbReference type="Proteomes" id="UP000076502"/>
    </source>
</evidence>
<dbReference type="Gene3D" id="1.20.1260.10">
    <property type="match status" value="1"/>
</dbReference>
<dbReference type="EMBL" id="KQ434796">
    <property type="protein sequence ID" value="KZC05563.1"/>
    <property type="molecule type" value="Genomic_DNA"/>
</dbReference>
<evidence type="ECO:0000256" key="17">
    <source>
        <dbReference type="ARBA" id="ARBA00023157"/>
    </source>
</evidence>
<dbReference type="OrthoDB" id="377346at2759"/>
<dbReference type="InterPro" id="IPR030616">
    <property type="entry name" value="Aur-like"/>
</dbReference>
<dbReference type="Gene3D" id="3.30.200.20">
    <property type="entry name" value="Phosphorylase Kinase, domain 1"/>
    <property type="match status" value="1"/>
</dbReference>
<evidence type="ECO:0000256" key="18">
    <source>
        <dbReference type="ARBA" id="ARBA00047899"/>
    </source>
</evidence>
<gene>
    <name evidence="30" type="ORF">WN55_04503</name>
</gene>
<keyword evidence="15" id="KW-0408">Iron</keyword>
<comment type="subunit">
    <text evidence="21">Oligomer of 12 light (L) chains and 12 heavy (H) chains; L and H chains are disulfide-linked. The functional molecule forms a roughly spherical shell with a diameter of 12 nm and contains a central cavity into which the insoluble ferric iron core is deposited.</text>
</comment>
<dbReference type="GO" id="GO:0032506">
    <property type="term" value="P:cytokinetic process"/>
    <property type="evidence" value="ECO:0007669"/>
    <property type="project" value="UniProtKB-ARBA"/>
</dbReference>
<dbReference type="InterPro" id="IPR009078">
    <property type="entry name" value="Ferritin-like_SF"/>
</dbReference>
<dbReference type="GO" id="GO:0006879">
    <property type="term" value="P:intracellular iron ion homeostasis"/>
    <property type="evidence" value="ECO:0007669"/>
    <property type="project" value="UniProtKB-KW"/>
</dbReference>
<feature type="active site" description="Proton acceptor" evidence="22">
    <location>
        <position position="420"/>
    </location>
</feature>
<feature type="region of interest" description="Disordered" evidence="27">
    <location>
        <begin position="238"/>
        <end position="287"/>
    </location>
</feature>
<dbReference type="InterPro" id="IPR008331">
    <property type="entry name" value="Ferritin_DPS_dom"/>
</dbReference>
<dbReference type="GO" id="GO:0030261">
    <property type="term" value="P:chromosome condensation"/>
    <property type="evidence" value="ECO:0007669"/>
    <property type="project" value="UniProtKB-ARBA"/>
</dbReference>
<keyword evidence="8 26" id="KW-0808">Transferase</keyword>
<evidence type="ECO:0000259" key="28">
    <source>
        <dbReference type="PROSITE" id="PS50011"/>
    </source>
</evidence>
<feature type="binding site" evidence="23">
    <location>
        <position position="438"/>
    </location>
    <ligand>
        <name>ATP</name>
        <dbReference type="ChEBI" id="CHEBI:30616"/>
    </ligand>
</feature>
<dbReference type="InterPro" id="IPR009040">
    <property type="entry name" value="Ferritin-like_diiron"/>
</dbReference>
<organism evidence="30 31">
    <name type="scientific">Dufourea novaeangliae</name>
    <name type="common">Sweat bee</name>
    <dbReference type="NCBI Taxonomy" id="178035"/>
    <lineage>
        <taxon>Eukaryota</taxon>
        <taxon>Metazoa</taxon>
        <taxon>Ecdysozoa</taxon>
        <taxon>Arthropoda</taxon>
        <taxon>Hexapoda</taxon>
        <taxon>Insecta</taxon>
        <taxon>Pterygota</taxon>
        <taxon>Neoptera</taxon>
        <taxon>Endopterygota</taxon>
        <taxon>Hymenoptera</taxon>
        <taxon>Apocrita</taxon>
        <taxon>Aculeata</taxon>
        <taxon>Apoidea</taxon>
        <taxon>Anthophila</taxon>
        <taxon>Halictidae</taxon>
        <taxon>Rophitinae</taxon>
        <taxon>Dufourea</taxon>
    </lineage>
</organism>
<protein>
    <recommendedName>
        <fullName evidence="26">Aurora kinase</fullName>
        <ecNumber evidence="26">2.7.11.1</ecNumber>
    </recommendedName>
</protein>
<comment type="subcellular location">
    <subcellularLocation>
        <location evidence="2">Golgi apparatus</location>
    </subcellularLocation>
    <subcellularLocation>
        <location evidence="1">Midbody</location>
    </subcellularLocation>
    <subcellularLocation>
        <location evidence="3">Secreted</location>
    </subcellularLocation>
</comment>